<dbReference type="CDD" id="cd03145">
    <property type="entry name" value="GAT1_cyanophycinase"/>
    <property type="match status" value="1"/>
</dbReference>
<dbReference type="Proteomes" id="UP001217089">
    <property type="component" value="Unassembled WGS sequence"/>
</dbReference>
<evidence type="ECO:0000313" key="5">
    <source>
        <dbReference type="EMBL" id="KAJ8316990.1"/>
    </source>
</evidence>
<proteinExistence type="inferred from homology"/>
<dbReference type="InterPro" id="IPR005320">
    <property type="entry name" value="Peptidase_S51"/>
</dbReference>
<keyword evidence="4" id="KW-0720">Serine protease</keyword>
<keyword evidence="2" id="KW-0645">Protease</keyword>
<comment type="caution">
    <text evidence="5">The sequence shown here is derived from an EMBL/GenBank/DDBJ whole genome shotgun (WGS) entry which is preliminary data.</text>
</comment>
<evidence type="ECO:0000256" key="2">
    <source>
        <dbReference type="ARBA" id="ARBA00022670"/>
    </source>
</evidence>
<dbReference type="Gene3D" id="3.40.50.880">
    <property type="match status" value="1"/>
</dbReference>
<evidence type="ECO:0000256" key="4">
    <source>
        <dbReference type="ARBA" id="ARBA00022825"/>
    </source>
</evidence>
<dbReference type="PANTHER" id="PTHR36175:SF1">
    <property type="entry name" value="CYANOPHYCINASE"/>
    <property type="match status" value="1"/>
</dbReference>
<evidence type="ECO:0008006" key="7">
    <source>
        <dbReference type="Google" id="ProtNLM"/>
    </source>
</evidence>
<reference evidence="5 6" key="1">
    <citation type="submission" date="2022-12" db="EMBL/GenBank/DDBJ databases">
        <title>Chromosome-level genome of Tegillarca granosa.</title>
        <authorList>
            <person name="Kim J."/>
        </authorList>
    </citation>
    <scope>NUCLEOTIDE SEQUENCE [LARGE SCALE GENOMIC DNA]</scope>
    <source>
        <strain evidence="5">Teg-2019</strain>
        <tissue evidence="5">Adductor muscle</tissue>
    </source>
</reference>
<dbReference type="Pfam" id="PF03575">
    <property type="entry name" value="Peptidase_S51"/>
    <property type="match status" value="1"/>
</dbReference>
<accession>A0ABQ9FL32</accession>
<evidence type="ECO:0000256" key="3">
    <source>
        <dbReference type="ARBA" id="ARBA00022801"/>
    </source>
</evidence>
<protein>
    <recommendedName>
        <fullName evidence="7">Cyanophycinase</fullName>
    </recommendedName>
</protein>
<dbReference type="PANTHER" id="PTHR36175">
    <property type="entry name" value="CYANOPHYCINASE"/>
    <property type="match status" value="1"/>
</dbReference>
<dbReference type="EMBL" id="JARBDR010000246">
    <property type="protein sequence ID" value="KAJ8316990.1"/>
    <property type="molecule type" value="Genomic_DNA"/>
</dbReference>
<comment type="similarity">
    <text evidence="1">Belongs to the peptidase S51 family.</text>
</comment>
<organism evidence="5 6">
    <name type="scientific">Tegillarca granosa</name>
    <name type="common">Malaysian cockle</name>
    <name type="synonym">Anadara granosa</name>
    <dbReference type="NCBI Taxonomy" id="220873"/>
    <lineage>
        <taxon>Eukaryota</taxon>
        <taxon>Metazoa</taxon>
        <taxon>Spiralia</taxon>
        <taxon>Lophotrochozoa</taxon>
        <taxon>Mollusca</taxon>
        <taxon>Bivalvia</taxon>
        <taxon>Autobranchia</taxon>
        <taxon>Pteriomorphia</taxon>
        <taxon>Arcoida</taxon>
        <taxon>Arcoidea</taxon>
        <taxon>Arcidae</taxon>
        <taxon>Tegillarca</taxon>
    </lineage>
</organism>
<gene>
    <name evidence="5" type="ORF">KUTeg_004894</name>
</gene>
<evidence type="ECO:0000256" key="1">
    <source>
        <dbReference type="ARBA" id="ARBA00006534"/>
    </source>
</evidence>
<dbReference type="InterPro" id="IPR029062">
    <property type="entry name" value="Class_I_gatase-like"/>
</dbReference>
<keyword evidence="6" id="KW-1185">Reference proteome</keyword>
<evidence type="ECO:0000313" key="6">
    <source>
        <dbReference type="Proteomes" id="UP001217089"/>
    </source>
</evidence>
<sequence length="375" mass="41407">MPLDKVWFWSEGGTGKAKLGIINAASTEPLDGYKYYHDLFLKYGVLSATRIPIDVNHTSAAHDQNVVRLIKQQTGFFFGGGDQYRVVQTFLSSNGVPSPAVVAIKEMFAKGAVVAGTSAGTTCQTGRIMVRSGMSWEALRYGAHDGYNPSHSNYLVYHPYGGIGMLDKFVLDSHFSQRGREGRMIALLAETVDKPLGSPFGIGIDENTALVITHAGTDIINGKIIGEHGVTFFDLSSAHYDKAQNYFSIRNVYLHYLTHGDNIGLQKLNITFSASKRPMNGHEVYTHSLNSSDIFDGDRHSHGRKPEFVRVATSVFDATLDRTTYGETYEKNPAFKVFLSATGREAGGWVERKSDFHTDITSYKNLYVEIHAKGN</sequence>
<keyword evidence="3" id="KW-0378">Hydrolase</keyword>
<dbReference type="SUPFAM" id="SSF52317">
    <property type="entry name" value="Class I glutamine amidotransferase-like"/>
    <property type="match status" value="1"/>
</dbReference>
<name>A0ABQ9FL32_TEGGR</name>